<proteinExistence type="predicted"/>
<feature type="domain" description="MYND-type" evidence="5">
    <location>
        <begin position="8"/>
        <end position="51"/>
    </location>
</feature>
<dbReference type="Proteomes" id="UP001140560">
    <property type="component" value="Unassembled WGS sequence"/>
</dbReference>
<reference evidence="6" key="1">
    <citation type="submission" date="2022-10" db="EMBL/GenBank/DDBJ databases">
        <title>Tapping the CABI collections for fungal endophytes: first genome assemblies for Collariella, Neodidymelliopsis, Ascochyta clinopodiicola, Didymella pomorum, Didymosphaeria variabile, Neocosmospora piperis and Neocucurbitaria cava.</title>
        <authorList>
            <person name="Hill R."/>
        </authorList>
    </citation>
    <scope>NUCLEOTIDE SEQUENCE</scope>
    <source>
        <strain evidence="6">IMI 356814</strain>
    </source>
</reference>
<accession>A0A9W9CJP6</accession>
<dbReference type="Pfam" id="PF01753">
    <property type="entry name" value="zf-MYND"/>
    <property type="match status" value="1"/>
</dbReference>
<evidence type="ECO:0000313" key="6">
    <source>
        <dbReference type="EMBL" id="KAJ4366120.1"/>
    </source>
</evidence>
<keyword evidence="7" id="KW-1185">Reference proteome</keyword>
<organism evidence="6 7">
    <name type="scientific">Neocucurbitaria cava</name>
    <dbReference type="NCBI Taxonomy" id="798079"/>
    <lineage>
        <taxon>Eukaryota</taxon>
        <taxon>Fungi</taxon>
        <taxon>Dikarya</taxon>
        <taxon>Ascomycota</taxon>
        <taxon>Pezizomycotina</taxon>
        <taxon>Dothideomycetes</taxon>
        <taxon>Pleosporomycetidae</taxon>
        <taxon>Pleosporales</taxon>
        <taxon>Pleosporineae</taxon>
        <taxon>Cucurbitariaceae</taxon>
        <taxon>Neocucurbitaria</taxon>
    </lineage>
</organism>
<dbReference type="OrthoDB" id="432970at2759"/>
<dbReference type="EMBL" id="JAPEUY010000014">
    <property type="protein sequence ID" value="KAJ4366120.1"/>
    <property type="molecule type" value="Genomic_DNA"/>
</dbReference>
<name>A0A9W9CJP6_9PLEO</name>
<comment type="caution">
    <text evidence="6">The sequence shown here is derived from an EMBL/GenBank/DDBJ whole genome shotgun (WGS) entry which is preliminary data.</text>
</comment>
<protein>
    <recommendedName>
        <fullName evidence="5">MYND-type domain-containing protein</fullName>
    </recommendedName>
</protein>
<evidence type="ECO:0000259" key="5">
    <source>
        <dbReference type="PROSITE" id="PS50865"/>
    </source>
</evidence>
<dbReference type="AlphaFoldDB" id="A0A9W9CJP6"/>
<evidence type="ECO:0000256" key="1">
    <source>
        <dbReference type="ARBA" id="ARBA00022723"/>
    </source>
</evidence>
<sequence>MADETPACANCEKTAAAANLASLKACAKCKTTQYCGRDCQKADWKTHKKICAKNASEAFVEANAEHSNTYSAGRLKDLEKHEPKPFTRLDEGKYLHDRPEKDVFKLLIDSFRMRQADDFNLEHKTTPNSVYAGASSSIVPFRQYLAKAATRRNILPSWWTADKQKECEAFGESGAWSDLRRKVTKQEMIQHYGDDKMPMQVRMLAEAVYGVGTMGQDGSGARRMMMRMENGGSGNDQIMSMLNLARGR</sequence>
<keyword evidence="1" id="KW-0479">Metal-binding</keyword>
<dbReference type="PROSITE" id="PS50865">
    <property type="entry name" value="ZF_MYND_2"/>
    <property type="match status" value="1"/>
</dbReference>
<keyword evidence="3" id="KW-0862">Zinc</keyword>
<evidence type="ECO:0000313" key="7">
    <source>
        <dbReference type="Proteomes" id="UP001140560"/>
    </source>
</evidence>
<evidence type="ECO:0000256" key="4">
    <source>
        <dbReference type="PROSITE-ProRule" id="PRU00134"/>
    </source>
</evidence>
<dbReference type="PROSITE" id="PS01360">
    <property type="entry name" value="ZF_MYND_1"/>
    <property type="match status" value="1"/>
</dbReference>
<evidence type="ECO:0000256" key="3">
    <source>
        <dbReference type="ARBA" id="ARBA00022833"/>
    </source>
</evidence>
<dbReference type="Gene3D" id="6.10.140.2220">
    <property type="match status" value="1"/>
</dbReference>
<keyword evidence="2 4" id="KW-0863">Zinc-finger</keyword>
<dbReference type="GO" id="GO:0008270">
    <property type="term" value="F:zinc ion binding"/>
    <property type="evidence" value="ECO:0007669"/>
    <property type="project" value="UniProtKB-KW"/>
</dbReference>
<gene>
    <name evidence="6" type="ORF">N0V83_007755</name>
</gene>
<dbReference type="InterPro" id="IPR002893">
    <property type="entry name" value="Znf_MYND"/>
</dbReference>
<evidence type="ECO:0000256" key="2">
    <source>
        <dbReference type="ARBA" id="ARBA00022771"/>
    </source>
</evidence>
<dbReference type="SUPFAM" id="SSF144232">
    <property type="entry name" value="HIT/MYND zinc finger-like"/>
    <property type="match status" value="1"/>
</dbReference>